<dbReference type="InterPro" id="IPR006016">
    <property type="entry name" value="UspA"/>
</dbReference>
<sequence>MQNYKNILVALDIYRTYESVVERALKLAKKPADLSLLYVAMPHVYFEPYGAAFDANVVEDLHAQSLQKLNAIASQYKIPATHVHCVVGHPADEIHNKAETLKADLIVLGTHGHSGLKLLLGSTANAVLHGVQRDVLAVKV</sequence>
<comment type="similarity">
    <text evidence="2 5">Belongs to the universal stress protein A family.</text>
</comment>
<proteinExistence type="inferred from homology"/>
<evidence type="ECO:0000256" key="5">
    <source>
        <dbReference type="PIRNR" id="PIRNR006276"/>
    </source>
</evidence>
<comment type="subunit">
    <text evidence="3">Homodimer.</text>
</comment>
<evidence type="ECO:0000256" key="4">
    <source>
        <dbReference type="ARBA" id="ARBA00022490"/>
    </source>
</evidence>
<dbReference type="Gene3D" id="3.40.50.620">
    <property type="entry name" value="HUPs"/>
    <property type="match status" value="1"/>
</dbReference>
<feature type="domain" description="UspA" evidence="6">
    <location>
        <begin position="4"/>
        <end position="139"/>
    </location>
</feature>
<dbReference type="EMBL" id="BAAAFD010000011">
    <property type="protein sequence ID" value="GAA0859382.1"/>
    <property type="molecule type" value="Genomic_DNA"/>
</dbReference>
<keyword evidence="4 5" id="KW-0963">Cytoplasm</keyword>
<keyword evidence="8" id="KW-1185">Reference proteome</keyword>
<evidence type="ECO:0000313" key="8">
    <source>
        <dbReference type="Proteomes" id="UP001500359"/>
    </source>
</evidence>
<name>A0ABP3X4Z4_9ALTE</name>
<dbReference type="Proteomes" id="UP001500359">
    <property type="component" value="Unassembled WGS sequence"/>
</dbReference>
<reference evidence="8" key="1">
    <citation type="journal article" date="2019" name="Int. J. Syst. Evol. Microbiol.">
        <title>The Global Catalogue of Microorganisms (GCM) 10K type strain sequencing project: providing services to taxonomists for standard genome sequencing and annotation.</title>
        <authorList>
            <consortium name="The Broad Institute Genomics Platform"/>
            <consortium name="The Broad Institute Genome Sequencing Center for Infectious Disease"/>
            <person name="Wu L."/>
            <person name="Ma J."/>
        </authorList>
    </citation>
    <scope>NUCLEOTIDE SEQUENCE [LARGE SCALE GENOMIC DNA]</scope>
    <source>
        <strain evidence="8">JCM 15896</strain>
    </source>
</reference>
<comment type="caution">
    <text evidence="7">The sequence shown here is derived from an EMBL/GenBank/DDBJ whole genome shotgun (WGS) entry which is preliminary data.</text>
</comment>
<evidence type="ECO:0000313" key="7">
    <source>
        <dbReference type="EMBL" id="GAA0859382.1"/>
    </source>
</evidence>
<evidence type="ECO:0000256" key="3">
    <source>
        <dbReference type="ARBA" id="ARBA00011738"/>
    </source>
</evidence>
<dbReference type="SUPFAM" id="SSF52402">
    <property type="entry name" value="Adenine nucleotide alpha hydrolases-like"/>
    <property type="match status" value="1"/>
</dbReference>
<dbReference type="PANTHER" id="PTHR46268">
    <property type="entry name" value="STRESS RESPONSE PROTEIN NHAX"/>
    <property type="match status" value="1"/>
</dbReference>
<gene>
    <name evidence="7" type="ORF">GCM10009114_32650</name>
</gene>
<protein>
    <recommendedName>
        <fullName evidence="5">Universal stress protein</fullName>
    </recommendedName>
</protein>
<dbReference type="PANTHER" id="PTHR46268:SF23">
    <property type="entry name" value="UNIVERSAL STRESS PROTEIN A-RELATED"/>
    <property type="match status" value="1"/>
</dbReference>
<evidence type="ECO:0000256" key="1">
    <source>
        <dbReference type="ARBA" id="ARBA00004496"/>
    </source>
</evidence>
<comment type="subcellular location">
    <subcellularLocation>
        <location evidence="1 5">Cytoplasm</location>
    </subcellularLocation>
</comment>
<dbReference type="PIRSF" id="PIRSF006276">
    <property type="entry name" value="UspA"/>
    <property type="match status" value="1"/>
</dbReference>
<dbReference type="InterPro" id="IPR006015">
    <property type="entry name" value="Universal_stress_UspA"/>
</dbReference>
<dbReference type="RefSeq" id="WP_343861914.1">
    <property type="nucleotide sequence ID" value="NZ_BAAAFD010000011.1"/>
</dbReference>
<dbReference type="InterPro" id="IPR014729">
    <property type="entry name" value="Rossmann-like_a/b/a_fold"/>
</dbReference>
<dbReference type="CDD" id="cd00293">
    <property type="entry name" value="USP-like"/>
    <property type="match status" value="1"/>
</dbReference>
<dbReference type="PRINTS" id="PR01438">
    <property type="entry name" value="UNVRSLSTRESS"/>
</dbReference>
<evidence type="ECO:0000256" key="2">
    <source>
        <dbReference type="ARBA" id="ARBA00008791"/>
    </source>
</evidence>
<dbReference type="Pfam" id="PF00582">
    <property type="entry name" value="Usp"/>
    <property type="match status" value="1"/>
</dbReference>
<accession>A0ABP3X4Z4</accession>
<evidence type="ECO:0000259" key="6">
    <source>
        <dbReference type="Pfam" id="PF00582"/>
    </source>
</evidence>
<organism evidence="7 8">
    <name type="scientific">Aliiglaciecola litoralis</name>
    <dbReference type="NCBI Taxonomy" id="582857"/>
    <lineage>
        <taxon>Bacteria</taxon>
        <taxon>Pseudomonadati</taxon>
        <taxon>Pseudomonadota</taxon>
        <taxon>Gammaproteobacteria</taxon>
        <taxon>Alteromonadales</taxon>
        <taxon>Alteromonadaceae</taxon>
        <taxon>Aliiglaciecola</taxon>
    </lineage>
</organism>